<accession>A6HB61</accession>
<evidence type="ECO:0000256" key="1">
    <source>
        <dbReference type="SAM" id="MobiDB-lite"/>
    </source>
</evidence>
<evidence type="ECO:0000313" key="2">
    <source>
        <dbReference type="EMBL" id="EDM03266.1"/>
    </source>
</evidence>
<name>A6HB61_RAT</name>
<sequence>MLLHSKEHTQQVAALKEADQCVVRLGGRRGASKEDRQETGQQVQLGQKAKAAGFGKSRHHCPVVIGLSRAGRLSKQHCFLLTSAKVPIRVSPCGKWNH</sequence>
<protein>
    <submittedName>
        <fullName evidence="2">RCG63450, isoform CRA_b</fullName>
    </submittedName>
</protein>
<dbReference type="AlphaFoldDB" id="A6HB61"/>
<dbReference type="EMBL" id="CH473947">
    <property type="protein sequence ID" value="EDM03266.1"/>
    <property type="molecule type" value="Genomic_DNA"/>
</dbReference>
<proteinExistence type="predicted"/>
<dbReference type="Proteomes" id="UP000234681">
    <property type="component" value="Chromosome 6"/>
</dbReference>
<gene>
    <name evidence="2" type="ORF">rCG_63450</name>
</gene>
<organism evidence="2 3">
    <name type="scientific">Rattus norvegicus</name>
    <name type="common">Rat</name>
    <dbReference type="NCBI Taxonomy" id="10116"/>
    <lineage>
        <taxon>Eukaryota</taxon>
        <taxon>Metazoa</taxon>
        <taxon>Chordata</taxon>
        <taxon>Craniata</taxon>
        <taxon>Vertebrata</taxon>
        <taxon>Euteleostomi</taxon>
        <taxon>Mammalia</taxon>
        <taxon>Eutheria</taxon>
        <taxon>Euarchontoglires</taxon>
        <taxon>Glires</taxon>
        <taxon>Rodentia</taxon>
        <taxon>Myomorpha</taxon>
        <taxon>Muroidea</taxon>
        <taxon>Muridae</taxon>
        <taxon>Murinae</taxon>
        <taxon>Rattus</taxon>
    </lineage>
</organism>
<feature type="region of interest" description="Disordered" evidence="1">
    <location>
        <begin position="27"/>
        <end position="51"/>
    </location>
</feature>
<reference evidence="3" key="1">
    <citation type="submission" date="2005-09" db="EMBL/GenBank/DDBJ databases">
        <authorList>
            <person name="Mural R.J."/>
            <person name="Li P.W."/>
            <person name="Adams M.D."/>
            <person name="Amanatides P.G."/>
            <person name="Baden-Tillson H."/>
            <person name="Barnstead M."/>
            <person name="Chin S.H."/>
            <person name="Dew I."/>
            <person name="Evans C.A."/>
            <person name="Ferriera S."/>
            <person name="Flanigan M."/>
            <person name="Fosler C."/>
            <person name="Glodek A."/>
            <person name="Gu Z."/>
            <person name="Holt R.A."/>
            <person name="Jennings D."/>
            <person name="Kraft C.L."/>
            <person name="Lu F."/>
            <person name="Nguyen T."/>
            <person name="Nusskern D.R."/>
            <person name="Pfannkoch C.M."/>
            <person name="Sitter C."/>
            <person name="Sutton G.G."/>
            <person name="Venter J.C."/>
            <person name="Wang Z."/>
            <person name="Woodage T."/>
            <person name="Zheng X.H."/>
            <person name="Zhong F."/>
        </authorList>
    </citation>
    <scope>NUCLEOTIDE SEQUENCE [LARGE SCALE GENOMIC DNA]</scope>
    <source>
        <strain>BN</strain>
        <strain evidence="3">Sprague-Dawley</strain>
    </source>
</reference>
<evidence type="ECO:0000313" key="3">
    <source>
        <dbReference type="Proteomes" id="UP000234681"/>
    </source>
</evidence>